<dbReference type="EMBL" id="CADEAL010001546">
    <property type="protein sequence ID" value="CAB1433274.1"/>
    <property type="molecule type" value="Genomic_DNA"/>
</dbReference>
<name>A0A9N7UMZ7_PLEPL</name>
<dbReference type="AlphaFoldDB" id="A0A9N7UMZ7"/>
<accession>A0A9N7UMZ7</accession>
<gene>
    <name evidence="2" type="ORF">PLEPLA_LOCUS21363</name>
</gene>
<evidence type="ECO:0000313" key="3">
    <source>
        <dbReference type="Proteomes" id="UP001153269"/>
    </source>
</evidence>
<evidence type="ECO:0000256" key="1">
    <source>
        <dbReference type="SAM" id="MobiDB-lite"/>
    </source>
</evidence>
<feature type="region of interest" description="Disordered" evidence="1">
    <location>
        <begin position="91"/>
        <end position="121"/>
    </location>
</feature>
<dbReference type="Proteomes" id="UP001153269">
    <property type="component" value="Unassembled WGS sequence"/>
</dbReference>
<organism evidence="2 3">
    <name type="scientific">Pleuronectes platessa</name>
    <name type="common">European plaice</name>
    <dbReference type="NCBI Taxonomy" id="8262"/>
    <lineage>
        <taxon>Eukaryota</taxon>
        <taxon>Metazoa</taxon>
        <taxon>Chordata</taxon>
        <taxon>Craniata</taxon>
        <taxon>Vertebrata</taxon>
        <taxon>Euteleostomi</taxon>
        <taxon>Actinopterygii</taxon>
        <taxon>Neopterygii</taxon>
        <taxon>Teleostei</taxon>
        <taxon>Neoteleostei</taxon>
        <taxon>Acanthomorphata</taxon>
        <taxon>Carangaria</taxon>
        <taxon>Pleuronectiformes</taxon>
        <taxon>Pleuronectoidei</taxon>
        <taxon>Pleuronectidae</taxon>
        <taxon>Pleuronectes</taxon>
    </lineage>
</organism>
<comment type="caution">
    <text evidence="2">The sequence shown here is derived from an EMBL/GenBank/DDBJ whole genome shotgun (WGS) entry which is preliminary data.</text>
</comment>
<evidence type="ECO:0000313" key="2">
    <source>
        <dbReference type="EMBL" id="CAB1433274.1"/>
    </source>
</evidence>
<sequence length="234" mass="25952">MSAYPISTVATHQELIGSDNLPLRRSNSHWRGSAGKKGCTDNISAGYSEKSQSGSFWQDIKIDCIWDEGLKGTEVIAERKTNSQLEHGVASFPVSHTGDGEREKRQVKEMERKGERGTSGVRWRPRRFPAVEVSQLLPRPSPCQRADHGNDFVEIVRSQCGNTTDVSARFHPGCRGGGDTDMQGSRLEAVGWVHGIQRERLAQMEPQTHSMSAALFKRAPGIPAAFGRHEHFVF</sequence>
<keyword evidence="3" id="KW-1185">Reference proteome</keyword>
<protein>
    <submittedName>
        <fullName evidence="2">Uncharacterized protein</fullName>
    </submittedName>
</protein>
<feature type="compositionally biased region" description="Basic and acidic residues" evidence="1">
    <location>
        <begin position="98"/>
        <end position="116"/>
    </location>
</feature>
<proteinExistence type="predicted"/>
<reference evidence="2" key="1">
    <citation type="submission" date="2020-03" db="EMBL/GenBank/DDBJ databases">
        <authorList>
            <person name="Weist P."/>
        </authorList>
    </citation>
    <scope>NUCLEOTIDE SEQUENCE</scope>
</reference>